<dbReference type="OrthoDB" id="614844at2759"/>
<dbReference type="InterPro" id="IPR012935">
    <property type="entry name" value="NuBaID_N"/>
</dbReference>
<dbReference type="EMBL" id="VJMH01005679">
    <property type="protein sequence ID" value="KAF0693583.1"/>
    <property type="molecule type" value="Genomic_DNA"/>
</dbReference>
<evidence type="ECO:0000313" key="10">
    <source>
        <dbReference type="EMBL" id="VFT92250.1"/>
    </source>
</evidence>
<keyword evidence="11" id="KW-1185">Reference proteome</keyword>
<evidence type="ECO:0000256" key="6">
    <source>
        <dbReference type="SAM" id="MobiDB-lite"/>
    </source>
</evidence>
<organism evidence="10 11">
    <name type="scientific">Aphanomyces stellatus</name>
    <dbReference type="NCBI Taxonomy" id="120398"/>
    <lineage>
        <taxon>Eukaryota</taxon>
        <taxon>Sar</taxon>
        <taxon>Stramenopiles</taxon>
        <taxon>Oomycota</taxon>
        <taxon>Saprolegniomycetes</taxon>
        <taxon>Saprolegniales</taxon>
        <taxon>Verrucalvaceae</taxon>
        <taxon>Aphanomyces</taxon>
    </lineage>
</organism>
<keyword evidence="2" id="KW-0479">Metal-binding</keyword>
<evidence type="ECO:0000259" key="8">
    <source>
        <dbReference type="Pfam" id="PF08600"/>
    </source>
</evidence>
<dbReference type="Pfam" id="PF07967">
    <property type="entry name" value="zf-C3HC"/>
    <property type="match status" value="1"/>
</dbReference>
<evidence type="ECO:0000256" key="2">
    <source>
        <dbReference type="ARBA" id="ARBA00022723"/>
    </source>
</evidence>
<dbReference type="GO" id="GO:0008270">
    <property type="term" value="F:zinc ion binding"/>
    <property type="evidence" value="ECO:0007669"/>
    <property type="project" value="UniProtKB-KW"/>
</dbReference>
<dbReference type="InterPro" id="IPR013909">
    <property type="entry name" value="NuBaID_C"/>
</dbReference>
<gene>
    <name evidence="10" type="primary">Aste57867_15448</name>
    <name evidence="9" type="ORF">As57867_015392</name>
    <name evidence="10" type="ORF">ASTE57867_15448</name>
</gene>
<feature type="region of interest" description="Disordered" evidence="6">
    <location>
        <begin position="29"/>
        <end position="52"/>
    </location>
</feature>
<keyword evidence="5" id="KW-0539">Nucleus</keyword>
<dbReference type="AlphaFoldDB" id="A0A485L453"/>
<feature type="domain" description="NuBaID C-terminal" evidence="8">
    <location>
        <begin position="232"/>
        <end position="334"/>
    </location>
</feature>
<dbReference type="PANTHER" id="PTHR15835">
    <property type="entry name" value="NUCLEAR-INTERACTING PARTNER OF ALK"/>
    <property type="match status" value="1"/>
</dbReference>
<comment type="subcellular location">
    <subcellularLocation>
        <location evidence="1">Nucleus</location>
    </subcellularLocation>
</comment>
<dbReference type="GO" id="GO:0005634">
    <property type="term" value="C:nucleus"/>
    <property type="evidence" value="ECO:0007669"/>
    <property type="project" value="UniProtKB-SubCell"/>
</dbReference>
<dbReference type="Pfam" id="PF08600">
    <property type="entry name" value="NuBaID_C"/>
    <property type="match status" value="1"/>
</dbReference>
<accession>A0A485L453</accession>
<proteinExistence type="predicted"/>
<evidence type="ECO:0000256" key="5">
    <source>
        <dbReference type="ARBA" id="ARBA00023242"/>
    </source>
</evidence>
<evidence type="ECO:0000256" key="1">
    <source>
        <dbReference type="ARBA" id="ARBA00004123"/>
    </source>
</evidence>
<evidence type="ECO:0000256" key="3">
    <source>
        <dbReference type="ARBA" id="ARBA00022771"/>
    </source>
</evidence>
<protein>
    <submittedName>
        <fullName evidence="10">Aste57867_15448 protein</fullName>
    </submittedName>
</protein>
<evidence type="ECO:0000259" key="7">
    <source>
        <dbReference type="Pfam" id="PF07967"/>
    </source>
</evidence>
<reference evidence="10 11" key="1">
    <citation type="submission" date="2019-03" db="EMBL/GenBank/DDBJ databases">
        <authorList>
            <person name="Gaulin E."/>
            <person name="Dumas B."/>
        </authorList>
    </citation>
    <scope>NUCLEOTIDE SEQUENCE [LARGE SCALE GENOMIC DNA]</scope>
    <source>
        <strain evidence="10">CBS 568.67</strain>
    </source>
</reference>
<dbReference type="EMBL" id="CAADRA010005700">
    <property type="protein sequence ID" value="VFT92250.1"/>
    <property type="molecule type" value="Genomic_DNA"/>
</dbReference>
<feature type="domain" description="C3HC-type" evidence="7">
    <location>
        <begin position="52"/>
        <end position="170"/>
    </location>
</feature>
<dbReference type="PANTHER" id="PTHR15835:SF6">
    <property type="entry name" value="ZINC FINGER C3HC-TYPE PROTEIN 1"/>
    <property type="match status" value="1"/>
</dbReference>
<evidence type="ECO:0000313" key="11">
    <source>
        <dbReference type="Proteomes" id="UP000332933"/>
    </source>
</evidence>
<evidence type="ECO:0000313" key="9">
    <source>
        <dbReference type="EMBL" id="KAF0693583.1"/>
    </source>
</evidence>
<reference evidence="9" key="2">
    <citation type="submission" date="2019-06" db="EMBL/GenBank/DDBJ databases">
        <title>Genomics analysis of Aphanomyces spp. identifies a new class of oomycete effector associated with host adaptation.</title>
        <authorList>
            <person name="Gaulin E."/>
        </authorList>
    </citation>
    <scope>NUCLEOTIDE SEQUENCE</scope>
    <source>
        <strain evidence="9">CBS 578.67</strain>
    </source>
</reference>
<dbReference type="Proteomes" id="UP000332933">
    <property type="component" value="Unassembled WGS sequence"/>
</dbReference>
<evidence type="ECO:0000256" key="4">
    <source>
        <dbReference type="ARBA" id="ARBA00022833"/>
    </source>
</evidence>
<keyword evidence="4" id="KW-0862">Zinc</keyword>
<name>A0A485L453_9STRA</name>
<sequence>MSAAAASNSTLLARVDQVLAGWNKATAPVKTKSNEAAPHVEPKPVSNQCHPNNRKDFQARVATFSTLHWFAKPVELNLLACARYGWINTGPDELSCKCCDQTLNCRIDSRLGPEGAKKVAEGLHVYLTDHHLDTCPWKYNPSPITFTQIRFWTQDAAVEFVLAAIKDISNRWIASSPPLDASFLAQLQGRLGVSPGDFDTHMDKLVRRALGSDEAAATAPGDAARRAAIVGLAISGWQVVDGDRDGVTFGCPYCNRTLDTKDFLPHDASSVLEKDVDEPAPKRAKVTPRCLCPLQEHRWFCPWQRGHESGAAAADNDDNDVVLAGWVQCAEATKSLLLVSTTASTFPSVATTTGAATEGEEQAPVEPAAALASVKALLDFS</sequence>
<keyword evidence="3" id="KW-0863">Zinc-finger</keyword>